<organism evidence="2">
    <name type="scientific">hydrothermal vent metagenome</name>
    <dbReference type="NCBI Taxonomy" id="652676"/>
    <lineage>
        <taxon>unclassified sequences</taxon>
        <taxon>metagenomes</taxon>
        <taxon>ecological metagenomes</taxon>
    </lineage>
</organism>
<evidence type="ECO:0000259" key="1">
    <source>
        <dbReference type="Pfam" id="PF08874"/>
    </source>
</evidence>
<sequence>MSNNNTLIITNGDSSVSIMQEAGVAGHILPWRDILHDGPVPGDLNLEQLAEVRADYLAQYPAGSRDYILQGINQRDEVLKSFCKFDRVIIWIEHDLYDQLQLLQLLSWFSEQPLGTTKLQIICIDHFDGVSPFYGIGQLDSEQMKMLIGTEQSISRKQLELGYHGWQAFTAATPLSLVEFMNEDLSTLPFMKAALKRHLEEFPDSITGLSRHERQILEMVNTGIHSPGLLFAAHQKIELAPYLGDWGFWSIIERLTRGEKALLQVNKGEDFVFPGRVSTEKSPNQQHLQLTDLGSDVLCGEADWLLFNPPDLWKGGVHLHQGNTLWRWNKAEEIIVS</sequence>
<dbReference type="AlphaFoldDB" id="A0A3B0WMJ8"/>
<accession>A0A3B0WMJ8</accession>
<feature type="domain" description="DUF1835" evidence="1">
    <location>
        <begin position="9"/>
        <end position="113"/>
    </location>
</feature>
<name>A0A3B0WMJ8_9ZZZZ</name>
<dbReference type="Pfam" id="PF08874">
    <property type="entry name" value="DUF1835"/>
    <property type="match status" value="1"/>
</dbReference>
<protein>
    <recommendedName>
        <fullName evidence="1">DUF1835 domain-containing protein</fullName>
    </recommendedName>
</protein>
<dbReference type="EMBL" id="UOFE01000028">
    <property type="protein sequence ID" value="VAW52522.1"/>
    <property type="molecule type" value="Genomic_DNA"/>
</dbReference>
<reference evidence="2" key="1">
    <citation type="submission" date="2018-06" db="EMBL/GenBank/DDBJ databases">
        <authorList>
            <person name="Zhirakovskaya E."/>
        </authorList>
    </citation>
    <scope>NUCLEOTIDE SEQUENCE</scope>
</reference>
<evidence type="ECO:0000313" key="2">
    <source>
        <dbReference type="EMBL" id="VAW52522.1"/>
    </source>
</evidence>
<gene>
    <name evidence="2" type="ORF">MNBD_GAMMA05-1109</name>
</gene>
<proteinExistence type="predicted"/>
<dbReference type="InterPro" id="IPR014973">
    <property type="entry name" value="DUF1835"/>
</dbReference>